<name>X0SF34_9ZZZZ</name>
<feature type="domain" description="3-octaprenyl-4-hydroxybenzoate carboxy-lyase-like C-terminal" evidence="4">
    <location>
        <begin position="117"/>
        <end position="237"/>
    </location>
</feature>
<dbReference type="InterPro" id="IPR049381">
    <property type="entry name" value="UbiD-like_C"/>
</dbReference>
<protein>
    <recommendedName>
        <fullName evidence="6">UbiD family decarboxylase</fullName>
    </recommendedName>
</protein>
<evidence type="ECO:0000256" key="1">
    <source>
        <dbReference type="ARBA" id="ARBA00010021"/>
    </source>
</evidence>
<dbReference type="Pfam" id="PF20696">
    <property type="entry name" value="UbiD_C"/>
    <property type="match status" value="1"/>
</dbReference>
<evidence type="ECO:0000313" key="5">
    <source>
        <dbReference type="EMBL" id="GAF79658.1"/>
    </source>
</evidence>
<evidence type="ECO:0008006" key="6">
    <source>
        <dbReference type="Google" id="ProtNLM"/>
    </source>
</evidence>
<feature type="region of interest" description="Disordered" evidence="2">
    <location>
        <begin position="213"/>
        <end position="266"/>
    </location>
</feature>
<reference evidence="5" key="1">
    <citation type="journal article" date="2014" name="Front. Microbiol.">
        <title>High frequency of phylogenetically diverse reductive dehalogenase-homologous genes in deep subseafloor sedimentary metagenomes.</title>
        <authorList>
            <person name="Kawai M."/>
            <person name="Futagami T."/>
            <person name="Toyoda A."/>
            <person name="Takaki Y."/>
            <person name="Nishi S."/>
            <person name="Hori S."/>
            <person name="Arai W."/>
            <person name="Tsubouchi T."/>
            <person name="Morono Y."/>
            <person name="Uchiyama I."/>
            <person name="Ito T."/>
            <person name="Fujiyama A."/>
            <person name="Inagaki F."/>
            <person name="Takami H."/>
        </authorList>
    </citation>
    <scope>NUCLEOTIDE SEQUENCE</scope>
    <source>
        <strain evidence="5">Expedition CK06-06</strain>
    </source>
</reference>
<evidence type="ECO:0000256" key="2">
    <source>
        <dbReference type="SAM" id="MobiDB-lite"/>
    </source>
</evidence>
<gene>
    <name evidence="5" type="ORF">S01H1_13899</name>
</gene>
<feature type="compositionally biased region" description="Basic and acidic residues" evidence="2">
    <location>
        <begin position="242"/>
        <end position="266"/>
    </location>
</feature>
<dbReference type="EMBL" id="BARS01007194">
    <property type="protein sequence ID" value="GAF79658.1"/>
    <property type="molecule type" value="Genomic_DNA"/>
</dbReference>
<dbReference type="GO" id="GO:0016831">
    <property type="term" value="F:carboxy-lyase activity"/>
    <property type="evidence" value="ECO:0007669"/>
    <property type="project" value="InterPro"/>
</dbReference>
<dbReference type="GO" id="GO:0005737">
    <property type="term" value="C:cytoplasm"/>
    <property type="evidence" value="ECO:0007669"/>
    <property type="project" value="TreeGrafter"/>
</dbReference>
<comment type="similarity">
    <text evidence="1">Belongs to the UbiD family.</text>
</comment>
<comment type="caution">
    <text evidence="5">The sequence shown here is derived from an EMBL/GenBank/DDBJ whole genome shotgun (WGS) entry which is preliminary data.</text>
</comment>
<feature type="non-terminal residue" evidence="5">
    <location>
        <position position="1"/>
    </location>
</feature>
<proteinExistence type="inferred from homology"/>
<accession>X0SF34</accession>
<evidence type="ECO:0000259" key="4">
    <source>
        <dbReference type="Pfam" id="PF20696"/>
    </source>
</evidence>
<organism evidence="5">
    <name type="scientific">marine sediment metagenome</name>
    <dbReference type="NCBI Taxonomy" id="412755"/>
    <lineage>
        <taxon>unclassified sequences</taxon>
        <taxon>metagenomes</taxon>
        <taxon>ecological metagenomes</taxon>
    </lineage>
</organism>
<dbReference type="Gene3D" id="3.40.1670.10">
    <property type="entry name" value="UbiD C-terminal domain-like"/>
    <property type="match status" value="1"/>
</dbReference>
<dbReference type="SUPFAM" id="SSF143968">
    <property type="entry name" value="UbiD C-terminal domain-like"/>
    <property type="match status" value="1"/>
</dbReference>
<feature type="domain" description="3-octaprenyl-4-hydroxybenzoate carboxy-lyase-like Rift-related" evidence="3">
    <location>
        <begin position="9"/>
        <end position="112"/>
    </location>
</feature>
<dbReference type="Pfam" id="PF01977">
    <property type="entry name" value="UbiD"/>
    <property type="match status" value="1"/>
</dbReference>
<evidence type="ECO:0000259" key="3">
    <source>
        <dbReference type="Pfam" id="PF01977"/>
    </source>
</evidence>
<dbReference type="SUPFAM" id="SSF50475">
    <property type="entry name" value="FMN-binding split barrel"/>
    <property type="match status" value="1"/>
</dbReference>
<dbReference type="AlphaFoldDB" id="X0SF34"/>
<dbReference type="PANTHER" id="PTHR30108:SF21">
    <property type="entry name" value="4-HYDROXYBENZOATE DECARBOXYLASE"/>
    <property type="match status" value="1"/>
</dbReference>
<dbReference type="InterPro" id="IPR048304">
    <property type="entry name" value="UbiD_Rift_dom"/>
</dbReference>
<sequence>HGFLERGNREFAICIGNPMSVLIAAAVSAEPDKNELGIANALAETKLIEIDGHRVPEAEIVIIAEMTDEEHDEGPFLDTTETQDIVRKQRVAQVKKIFAKPGAVYQALLPGGLEHKLLMGMPREPTIFREVSKVCECKDVSVTPGGCSWLHAAVSIKKKDPDDGRKAIEAAFEGHKSLKHVFVVDEDINIHDPHEIEWAMATRFQGDRDLITKRDKGSSLDPSSDLETRETTKMGFDLTIPSDRDAEGFKKPELPMKLDPKDYLEG</sequence>
<dbReference type="PANTHER" id="PTHR30108">
    <property type="entry name" value="3-OCTAPRENYL-4-HYDROXYBENZOATE CARBOXY-LYASE-RELATED"/>
    <property type="match status" value="1"/>
</dbReference>
<dbReference type="InterPro" id="IPR002830">
    <property type="entry name" value="UbiD"/>
</dbReference>